<keyword evidence="4" id="KW-1185">Reference proteome</keyword>
<evidence type="ECO:0000256" key="1">
    <source>
        <dbReference type="PROSITE-ProRule" id="PRU00023"/>
    </source>
</evidence>
<feature type="transmembrane region" description="Helical" evidence="2">
    <location>
        <begin position="69"/>
        <end position="88"/>
    </location>
</feature>
<reference evidence="3" key="1">
    <citation type="submission" date="2021-06" db="EMBL/GenBank/DDBJ databases">
        <authorList>
            <person name="Hodson N. C."/>
            <person name="Mongue J. A."/>
            <person name="Jaron S. K."/>
        </authorList>
    </citation>
    <scope>NUCLEOTIDE SEQUENCE</scope>
</reference>
<dbReference type="AlphaFoldDB" id="A0A8J2K3K8"/>
<sequence>MSLEAFHQQCLQGDEKWVSTWVKSNKDEEYINGVDNNGCTGLQLAAAGGHLNLVELLIKHGASLNSVDYTVSFDFFLFFFVSLPFFLLR</sequence>
<dbReference type="PROSITE" id="PS50088">
    <property type="entry name" value="ANK_REPEAT"/>
    <property type="match status" value="1"/>
</dbReference>
<keyword evidence="2" id="KW-1133">Transmembrane helix</keyword>
<evidence type="ECO:0000313" key="4">
    <source>
        <dbReference type="Proteomes" id="UP000708208"/>
    </source>
</evidence>
<evidence type="ECO:0000256" key="2">
    <source>
        <dbReference type="SAM" id="Phobius"/>
    </source>
</evidence>
<dbReference type="Pfam" id="PF00023">
    <property type="entry name" value="Ank"/>
    <property type="match status" value="1"/>
</dbReference>
<name>A0A8J2K3K8_9HEXA</name>
<evidence type="ECO:0008006" key="5">
    <source>
        <dbReference type="Google" id="ProtNLM"/>
    </source>
</evidence>
<evidence type="ECO:0000313" key="3">
    <source>
        <dbReference type="EMBL" id="CAG7732225.1"/>
    </source>
</evidence>
<accession>A0A8J2K3K8</accession>
<dbReference type="PROSITE" id="PS50297">
    <property type="entry name" value="ANK_REP_REGION"/>
    <property type="match status" value="1"/>
</dbReference>
<feature type="repeat" description="ANK" evidence="1">
    <location>
        <begin position="37"/>
        <end position="69"/>
    </location>
</feature>
<keyword evidence="1" id="KW-0040">ANK repeat</keyword>
<protein>
    <recommendedName>
        <fullName evidence="5">ANK_REP_REGION domain-containing protein</fullName>
    </recommendedName>
</protein>
<proteinExistence type="predicted"/>
<dbReference type="OrthoDB" id="194358at2759"/>
<dbReference type="EMBL" id="CAJVCH010226979">
    <property type="protein sequence ID" value="CAG7732225.1"/>
    <property type="molecule type" value="Genomic_DNA"/>
</dbReference>
<organism evidence="3 4">
    <name type="scientific">Allacma fusca</name>
    <dbReference type="NCBI Taxonomy" id="39272"/>
    <lineage>
        <taxon>Eukaryota</taxon>
        <taxon>Metazoa</taxon>
        <taxon>Ecdysozoa</taxon>
        <taxon>Arthropoda</taxon>
        <taxon>Hexapoda</taxon>
        <taxon>Collembola</taxon>
        <taxon>Symphypleona</taxon>
        <taxon>Sminthuridae</taxon>
        <taxon>Allacma</taxon>
    </lineage>
</organism>
<keyword evidence="2" id="KW-0812">Transmembrane</keyword>
<dbReference type="SMART" id="SM00248">
    <property type="entry name" value="ANK"/>
    <property type="match status" value="1"/>
</dbReference>
<comment type="caution">
    <text evidence="3">The sequence shown here is derived from an EMBL/GenBank/DDBJ whole genome shotgun (WGS) entry which is preliminary data.</text>
</comment>
<dbReference type="InterPro" id="IPR002110">
    <property type="entry name" value="Ankyrin_rpt"/>
</dbReference>
<gene>
    <name evidence="3" type="ORF">AFUS01_LOCUS20750</name>
</gene>
<dbReference type="Proteomes" id="UP000708208">
    <property type="component" value="Unassembled WGS sequence"/>
</dbReference>
<keyword evidence="2" id="KW-0472">Membrane</keyword>